<dbReference type="InterPro" id="IPR050138">
    <property type="entry name" value="DHOase/Allantoinase_Hydrolase"/>
</dbReference>
<proteinExistence type="predicted"/>
<evidence type="ECO:0000259" key="2">
    <source>
        <dbReference type="Pfam" id="PF12890"/>
    </source>
</evidence>
<dbReference type="GO" id="GO:0004038">
    <property type="term" value="F:allantoinase activity"/>
    <property type="evidence" value="ECO:0007669"/>
    <property type="project" value="TreeGrafter"/>
</dbReference>
<sequence>MMNNNSFPLLIHGGRIVDPSQGIDQVGDLLVDEGKIIQLGGTVILSAAKDLEAKQRLVIDATGLIVCPGFIDLHCHLREPGFEDKETIATGTKAAALGGFTTICCMANTNPPLDKQGKGIVIHHLT</sequence>
<dbReference type="InterPro" id="IPR032466">
    <property type="entry name" value="Metal_Hydrolase"/>
</dbReference>
<keyword evidence="1" id="KW-0665">Pyrimidine biosynthesis</keyword>
<dbReference type="SUPFAM" id="SSF51556">
    <property type="entry name" value="Metallo-dependent hydrolases"/>
    <property type="match status" value="1"/>
</dbReference>
<name>X1INY2_9ZZZZ</name>
<dbReference type="InterPro" id="IPR024403">
    <property type="entry name" value="DHOase_cat"/>
</dbReference>
<dbReference type="Gene3D" id="3.20.20.140">
    <property type="entry name" value="Metal-dependent hydrolases"/>
    <property type="match status" value="1"/>
</dbReference>
<dbReference type="EMBL" id="BARU01043699">
    <property type="protein sequence ID" value="GAH84146.1"/>
    <property type="molecule type" value="Genomic_DNA"/>
</dbReference>
<comment type="caution">
    <text evidence="3">The sequence shown here is derived from an EMBL/GenBank/DDBJ whole genome shotgun (WGS) entry which is preliminary data.</text>
</comment>
<dbReference type="SUPFAM" id="SSF51338">
    <property type="entry name" value="Composite domain of metallo-dependent hydrolases"/>
    <property type="match status" value="1"/>
</dbReference>
<protein>
    <recommendedName>
        <fullName evidence="2">Dihydroorotase catalytic domain-containing protein</fullName>
    </recommendedName>
</protein>
<dbReference type="GO" id="GO:0006145">
    <property type="term" value="P:purine nucleobase catabolic process"/>
    <property type="evidence" value="ECO:0007669"/>
    <property type="project" value="TreeGrafter"/>
</dbReference>
<organism evidence="3">
    <name type="scientific">marine sediment metagenome</name>
    <dbReference type="NCBI Taxonomy" id="412755"/>
    <lineage>
        <taxon>unclassified sequences</taxon>
        <taxon>metagenomes</taxon>
        <taxon>ecological metagenomes</taxon>
    </lineage>
</organism>
<dbReference type="PANTHER" id="PTHR43668:SF2">
    <property type="entry name" value="ALLANTOINASE"/>
    <property type="match status" value="1"/>
</dbReference>
<dbReference type="InterPro" id="IPR011059">
    <property type="entry name" value="Metal-dep_hydrolase_composite"/>
</dbReference>
<dbReference type="Pfam" id="PF12890">
    <property type="entry name" value="DHOase"/>
    <property type="match status" value="1"/>
</dbReference>
<gene>
    <name evidence="3" type="ORF">S03H2_66853</name>
</gene>
<dbReference type="PANTHER" id="PTHR43668">
    <property type="entry name" value="ALLANTOINASE"/>
    <property type="match status" value="1"/>
</dbReference>
<reference evidence="3" key="1">
    <citation type="journal article" date="2014" name="Front. Microbiol.">
        <title>High frequency of phylogenetically diverse reductive dehalogenase-homologous genes in deep subseafloor sedimentary metagenomes.</title>
        <authorList>
            <person name="Kawai M."/>
            <person name="Futagami T."/>
            <person name="Toyoda A."/>
            <person name="Takaki Y."/>
            <person name="Nishi S."/>
            <person name="Hori S."/>
            <person name="Arai W."/>
            <person name="Tsubouchi T."/>
            <person name="Morono Y."/>
            <person name="Uchiyama I."/>
            <person name="Ito T."/>
            <person name="Fujiyama A."/>
            <person name="Inagaki F."/>
            <person name="Takami H."/>
        </authorList>
    </citation>
    <scope>NUCLEOTIDE SEQUENCE</scope>
    <source>
        <strain evidence="3">Expedition CK06-06</strain>
    </source>
</reference>
<dbReference type="AlphaFoldDB" id="X1INY2"/>
<accession>X1INY2</accession>
<evidence type="ECO:0000256" key="1">
    <source>
        <dbReference type="ARBA" id="ARBA00022975"/>
    </source>
</evidence>
<evidence type="ECO:0000313" key="3">
    <source>
        <dbReference type="EMBL" id="GAH84146.1"/>
    </source>
</evidence>
<dbReference type="GO" id="GO:0005737">
    <property type="term" value="C:cytoplasm"/>
    <property type="evidence" value="ECO:0007669"/>
    <property type="project" value="TreeGrafter"/>
</dbReference>
<feature type="domain" description="Dihydroorotase catalytic" evidence="2">
    <location>
        <begin position="65"/>
        <end position="116"/>
    </location>
</feature>